<protein>
    <recommendedName>
        <fullName evidence="3">Cytoplasmic tRNA 2-thiolation protein 2</fullName>
    </recommendedName>
</protein>
<gene>
    <name evidence="3 4" type="primary">CTU2</name>
    <name evidence="3" type="synonym">NCS2</name>
    <name evidence="4" type="ORF">H2204_006756</name>
</gene>
<comment type="subcellular location">
    <subcellularLocation>
        <location evidence="3">Cytoplasm</location>
    </subcellularLocation>
</comment>
<evidence type="ECO:0000313" key="4">
    <source>
        <dbReference type="EMBL" id="KAJ9633758.1"/>
    </source>
</evidence>
<dbReference type="AlphaFoldDB" id="A0AA38Y3C3"/>
<evidence type="ECO:0000256" key="3">
    <source>
        <dbReference type="HAMAP-Rule" id="MF_03054"/>
    </source>
</evidence>
<name>A0AA38Y3C3_9EURO</name>
<keyword evidence="5" id="KW-1185">Reference proteome</keyword>
<keyword evidence="1 3" id="KW-0963">Cytoplasm</keyword>
<dbReference type="PANTHER" id="PTHR20882">
    <property type="entry name" value="CYTOPLASMIC TRNA 2-THIOLATION PROTEIN 2"/>
    <property type="match status" value="1"/>
</dbReference>
<dbReference type="SUPFAM" id="SSF52402">
    <property type="entry name" value="Adenine nucleotide alpha hydrolases-like"/>
    <property type="match status" value="1"/>
</dbReference>
<dbReference type="GO" id="GO:0016783">
    <property type="term" value="F:sulfurtransferase activity"/>
    <property type="evidence" value="ECO:0007669"/>
    <property type="project" value="TreeGrafter"/>
</dbReference>
<dbReference type="GO" id="GO:0002143">
    <property type="term" value="P:tRNA wobble position uridine thiolation"/>
    <property type="evidence" value="ECO:0007669"/>
    <property type="project" value="TreeGrafter"/>
</dbReference>
<dbReference type="HAMAP" id="MF_03054">
    <property type="entry name" value="CTU2"/>
    <property type="match status" value="1"/>
</dbReference>
<evidence type="ECO:0000256" key="2">
    <source>
        <dbReference type="ARBA" id="ARBA00022694"/>
    </source>
</evidence>
<dbReference type="Gene3D" id="3.40.50.620">
    <property type="entry name" value="HUPs"/>
    <property type="match status" value="1"/>
</dbReference>
<dbReference type="GO" id="GO:0032447">
    <property type="term" value="P:protein urmylation"/>
    <property type="evidence" value="ECO:0007669"/>
    <property type="project" value="UniProtKB-UniRule"/>
</dbReference>
<accession>A0AA38Y3C3</accession>
<dbReference type="InterPro" id="IPR019407">
    <property type="entry name" value="CTU2"/>
</dbReference>
<dbReference type="PANTHER" id="PTHR20882:SF14">
    <property type="entry name" value="CYTOPLASMIC TRNA 2-THIOLATION PROTEIN 2"/>
    <property type="match status" value="1"/>
</dbReference>
<dbReference type="GO" id="GO:0005829">
    <property type="term" value="C:cytosol"/>
    <property type="evidence" value="ECO:0007669"/>
    <property type="project" value="TreeGrafter"/>
</dbReference>
<organism evidence="4 5">
    <name type="scientific">Knufia peltigerae</name>
    <dbReference type="NCBI Taxonomy" id="1002370"/>
    <lineage>
        <taxon>Eukaryota</taxon>
        <taxon>Fungi</taxon>
        <taxon>Dikarya</taxon>
        <taxon>Ascomycota</taxon>
        <taxon>Pezizomycotina</taxon>
        <taxon>Eurotiomycetes</taxon>
        <taxon>Chaetothyriomycetidae</taxon>
        <taxon>Chaetothyriales</taxon>
        <taxon>Trichomeriaceae</taxon>
        <taxon>Knufia</taxon>
    </lineage>
</organism>
<dbReference type="Proteomes" id="UP001172681">
    <property type="component" value="Unassembled WGS sequence"/>
</dbReference>
<comment type="caution">
    <text evidence="4">The sequence shown here is derived from an EMBL/GenBank/DDBJ whole genome shotgun (WGS) entry which is preliminary data.</text>
</comment>
<dbReference type="Pfam" id="PF10288">
    <property type="entry name" value="CTU2"/>
    <property type="match status" value="1"/>
</dbReference>
<evidence type="ECO:0000256" key="1">
    <source>
        <dbReference type="ARBA" id="ARBA00022490"/>
    </source>
</evidence>
<reference evidence="4" key="1">
    <citation type="submission" date="2022-10" db="EMBL/GenBank/DDBJ databases">
        <title>Culturing micro-colonial fungi from biological soil crusts in the Mojave desert and describing Neophaeococcomyces mojavensis, and introducing the new genera and species Taxawa tesnikishii.</title>
        <authorList>
            <person name="Kurbessoian T."/>
            <person name="Stajich J.E."/>
        </authorList>
    </citation>
    <scope>NUCLEOTIDE SEQUENCE</scope>
    <source>
        <strain evidence="4">TK_35</strain>
    </source>
</reference>
<dbReference type="GO" id="GO:0000049">
    <property type="term" value="F:tRNA binding"/>
    <property type="evidence" value="ECO:0007669"/>
    <property type="project" value="InterPro"/>
</dbReference>
<proteinExistence type="inferred from homology"/>
<keyword evidence="2 3" id="KW-0819">tRNA processing</keyword>
<sequence length="400" mass="44321">MAQAQTRLACQASAAQDYSRIEGSFVITFSRENVYRAQAKSRPKMTANPCVDCREREATLTIRNRRLCSVCFTSYVHSKILKRMGSYGLKNLPGEQKRRLFLPLSGGLSSLVLLQVLDFQLQKQIANRNKTTYDIVVARVVLPDELDSRSIKSDYEALAGRFATQTFLPLLDLHEVLRLDHQVERDLKELGIVRHDGEADQNFFLRIMHCSTSATAASDVQSILLKRLLVAVARDQGCENVLWGHSDTRLAALALADVAKGRGGSVSSSIADGQTLQGVDFNYPLRDLFKAELQTYARASSEPILETTVEQDIPVGQPTNIRSTAIDSLLNTYITSQGEKYPSIMANVVRTASKLEARRPADNATACPVCLMPVMGTQGLLNRNSGLCYGCERMRQDMVP</sequence>
<comment type="pathway">
    <text evidence="3">tRNA modification; 5-methoxycarbonylmethyl-2-thiouridine-tRNA biosynthesis.</text>
</comment>
<dbReference type="EMBL" id="JAPDRN010000043">
    <property type="protein sequence ID" value="KAJ9633758.1"/>
    <property type="molecule type" value="Genomic_DNA"/>
</dbReference>
<evidence type="ECO:0000313" key="5">
    <source>
        <dbReference type="Proteomes" id="UP001172681"/>
    </source>
</evidence>
<comment type="similarity">
    <text evidence="3">Belongs to the CTU2/NCS2 family.</text>
</comment>
<dbReference type="InterPro" id="IPR014729">
    <property type="entry name" value="Rossmann-like_a/b/a_fold"/>
</dbReference>
<comment type="function">
    <text evidence="3">Plays a central role in 2-thiolation of mcm(5)S(2)U at tRNA wobble positions of tRNA(Lys), tRNA(Glu) and tRNA(Gln). May act by forming a heterodimer with NCS6 that ligates sulfur from thiocarboxylated URM1 onto the uridine of tRNAs at wobble position. Prior mcm(5) tRNA modification by the elongator complex is required for 2-thiolation. May also be involved in protein urmylation.</text>
</comment>
<dbReference type="GO" id="GO:0016779">
    <property type="term" value="F:nucleotidyltransferase activity"/>
    <property type="evidence" value="ECO:0007669"/>
    <property type="project" value="UniProtKB-UniRule"/>
</dbReference>